<dbReference type="RefSeq" id="WP_043356174.1">
    <property type="nucleotide sequence ID" value="NZ_CP010537.1"/>
</dbReference>
<proteinExistence type="predicted"/>
<reference evidence="3 4" key="1">
    <citation type="journal article" date="2015" name="Genome Announc.">
        <title>Complete Genome Sequence of Cupriavidus basilensis 4G11, Isolated from the Oak Ridge Field Research Center Site.</title>
        <authorList>
            <person name="Ray J."/>
            <person name="Waters R.J."/>
            <person name="Skerker J.M."/>
            <person name="Kuehl J.V."/>
            <person name="Price M.N."/>
            <person name="Huang J."/>
            <person name="Chakraborty R."/>
            <person name="Arkin A.P."/>
            <person name="Deutschbauer A."/>
        </authorList>
    </citation>
    <scope>NUCLEOTIDE SEQUENCE [LARGE SCALE GENOMIC DNA]</scope>
    <source>
        <strain evidence="3">4G11</strain>
    </source>
</reference>
<gene>
    <name evidence="3" type="ORF">RR42_s2560</name>
</gene>
<dbReference type="KEGG" id="cbw:RR42_s2560"/>
<organism evidence="3 4">
    <name type="scientific">Cupriavidus basilensis</name>
    <dbReference type="NCBI Taxonomy" id="68895"/>
    <lineage>
        <taxon>Bacteria</taxon>
        <taxon>Pseudomonadati</taxon>
        <taxon>Pseudomonadota</taxon>
        <taxon>Betaproteobacteria</taxon>
        <taxon>Burkholderiales</taxon>
        <taxon>Burkholderiaceae</taxon>
        <taxon>Cupriavidus</taxon>
    </lineage>
</organism>
<dbReference type="AlphaFoldDB" id="A0A0C4YEL3"/>
<evidence type="ECO:0008006" key="5">
    <source>
        <dbReference type="Google" id="ProtNLM"/>
    </source>
</evidence>
<dbReference type="InterPro" id="IPR040761">
    <property type="entry name" value="Tli4_N"/>
</dbReference>
<dbReference type="Proteomes" id="UP000031843">
    <property type="component" value="Chromosome secondary"/>
</dbReference>
<dbReference type="Pfam" id="PF18426">
    <property type="entry name" value="Tli4_C"/>
    <property type="match status" value="1"/>
</dbReference>
<dbReference type="InterPro" id="IPR041290">
    <property type="entry name" value="Tli4_C"/>
</dbReference>
<evidence type="ECO:0000313" key="4">
    <source>
        <dbReference type="Proteomes" id="UP000031843"/>
    </source>
</evidence>
<sequence length="322" mass="35721">MNELTANLSPRCVGRYLIDMPADVFVFGGITVDRVPIEVTAMPEDQFQREAASREAALKGTRSADAYPFLYASGEVSGAATRYFIHRGDVLAHPASRVIEAYKWDRGFQIKMKMEGWDYTNPDRTNDSLVKLITPKNIVPELRALVFDLLKRVRGRPESEIPSEPGVCFFGGFLPGKAGATENLWTQFVLHDKIDVRVVLETDSDIREPTTLLQRGDSINSALKEREGRTIRKGRVDLPGLPAEEWLMAGMTSQDVPGHHLALEANSRIGSAQTPLVILELDTGSHNKVLRDPIEKASLTEGEAVALWDAVSRTLRPRPNGF</sequence>
<feature type="domain" description="Tle cognate immunity protein 4 N-terminal" evidence="2">
    <location>
        <begin position="10"/>
        <end position="156"/>
    </location>
</feature>
<feature type="domain" description="Tle cognate immunity protein 4 C-terminal" evidence="1">
    <location>
        <begin position="160"/>
        <end position="320"/>
    </location>
</feature>
<dbReference type="OrthoDB" id="8722129at2"/>
<evidence type="ECO:0000259" key="1">
    <source>
        <dbReference type="Pfam" id="PF18426"/>
    </source>
</evidence>
<dbReference type="STRING" id="68895.RR42_s2560"/>
<keyword evidence="4" id="KW-1185">Reference proteome</keyword>
<protein>
    <recommendedName>
        <fullName evidence="5">Tle cognate immunity protein 4 C-terminal domain-containing protein</fullName>
    </recommendedName>
</protein>
<name>A0A0C4YEL3_9BURK</name>
<accession>A0A0C4YEL3</accession>
<dbReference type="Pfam" id="PF18443">
    <property type="entry name" value="Tli4_N"/>
    <property type="match status" value="1"/>
</dbReference>
<dbReference type="EMBL" id="CP010537">
    <property type="protein sequence ID" value="AJG24142.1"/>
    <property type="molecule type" value="Genomic_DNA"/>
</dbReference>
<evidence type="ECO:0000313" key="3">
    <source>
        <dbReference type="EMBL" id="AJG24142.1"/>
    </source>
</evidence>
<evidence type="ECO:0000259" key="2">
    <source>
        <dbReference type="Pfam" id="PF18443"/>
    </source>
</evidence>